<dbReference type="HOGENOM" id="CLU_019845_6_2_1"/>
<dbReference type="InterPro" id="IPR036188">
    <property type="entry name" value="FAD/NAD-bd_sf"/>
</dbReference>
<dbReference type="GO" id="GO:0005737">
    <property type="term" value="C:cytoplasm"/>
    <property type="evidence" value="ECO:0007669"/>
    <property type="project" value="TreeGrafter"/>
</dbReference>
<dbReference type="AlphaFoldDB" id="A0A0C3CF13"/>
<proteinExistence type="predicted"/>
<gene>
    <name evidence="2" type="ORF">OIDMADRAFT_58136</name>
</gene>
<dbReference type="GO" id="GO:0050660">
    <property type="term" value="F:flavin adenine dinucleotide binding"/>
    <property type="evidence" value="ECO:0007669"/>
    <property type="project" value="TreeGrafter"/>
</dbReference>
<sequence>MQNIIVLGGNFAGISIAHHLLRHTLPLLNSTNSPEKYKLTLVSYSDHTYFNVAAPRALAAPEKVPLEKIFIPISTAFGSYKSSEFTFVHGEAFEIDENARTVSVKDVRTAETNSLPYAVLVVATGTRANILFTLHGDHSNTIAAFHDMHARLPEAKSVVIAGGGPTGVEVAAEMAFFHPEKDVTLLSGTSRLLSRVQNASISRKAEKKLAALNVKTIHNVRVTAANKTKDENKTSLEFSDGSTRVVDIYLDATGGKPNSGFLPASWLDITTNRVVTDGETLRATQAPAGVYAIGDVASYSKCAIPDAAWPAAALAYSIWYDIQTGKISSASSKKSEQSSSRSGANLSAIKEKKYKQIQSDMIVVPTGPKGGVGVILGWSIPSWLVWLLIARTFGVDRVPKWAAGL</sequence>
<protein>
    <recommendedName>
        <fullName evidence="1">FAD/NAD(P)-binding domain-containing protein</fullName>
    </recommendedName>
</protein>
<dbReference type="SUPFAM" id="SSF51905">
    <property type="entry name" value="FAD/NAD(P)-binding domain"/>
    <property type="match status" value="1"/>
</dbReference>
<reference evidence="3" key="2">
    <citation type="submission" date="2015-01" db="EMBL/GenBank/DDBJ databases">
        <title>Evolutionary Origins and Diversification of the Mycorrhizal Mutualists.</title>
        <authorList>
            <consortium name="DOE Joint Genome Institute"/>
            <consortium name="Mycorrhizal Genomics Consortium"/>
            <person name="Kohler A."/>
            <person name="Kuo A."/>
            <person name="Nagy L.G."/>
            <person name="Floudas D."/>
            <person name="Copeland A."/>
            <person name="Barry K.W."/>
            <person name="Cichocki N."/>
            <person name="Veneault-Fourrey C."/>
            <person name="LaButti K."/>
            <person name="Lindquist E.A."/>
            <person name="Lipzen A."/>
            <person name="Lundell T."/>
            <person name="Morin E."/>
            <person name="Murat C."/>
            <person name="Riley R."/>
            <person name="Ohm R."/>
            <person name="Sun H."/>
            <person name="Tunlid A."/>
            <person name="Henrissat B."/>
            <person name="Grigoriev I.V."/>
            <person name="Hibbett D.S."/>
            <person name="Martin F."/>
        </authorList>
    </citation>
    <scope>NUCLEOTIDE SEQUENCE [LARGE SCALE GENOMIC DNA]</scope>
    <source>
        <strain evidence="3">Zn</strain>
    </source>
</reference>
<evidence type="ECO:0000259" key="1">
    <source>
        <dbReference type="Pfam" id="PF07992"/>
    </source>
</evidence>
<keyword evidence="3" id="KW-1185">Reference proteome</keyword>
<dbReference type="InterPro" id="IPR023753">
    <property type="entry name" value="FAD/NAD-binding_dom"/>
</dbReference>
<reference evidence="2 3" key="1">
    <citation type="submission" date="2014-04" db="EMBL/GenBank/DDBJ databases">
        <authorList>
            <consortium name="DOE Joint Genome Institute"/>
            <person name="Kuo A."/>
            <person name="Martino E."/>
            <person name="Perotto S."/>
            <person name="Kohler A."/>
            <person name="Nagy L.G."/>
            <person name="Floudas D."/>
            <person name="Copeland A."/>
            <person name="Barry K.W."/>
            <person name="Cichocki N."/>
            <person name="Veneault-Fourrey C."/>
            <person name="LaButti K."/>
            <person name="Lindquist E.A."/>
            <person name="Lipzen A."/>
            <person name="Lundell T."/>
            <person name="Morin E."/>
            <person name="Murat C."/>
            <person name="Sun H."/>
            <person name="Tunlid A."/>
            <person name="Henrissat B."/>
            <person name="Grigoriev I.V."/>
            <person name="Hibbett D.S."/>
            <person name="Martin F."/>
            <person name="Nordberg H.P."/>
            <person name="Cantor M.N."/>
            <person name="Hua S.X."/>
        </authorList>
    </citation>
    <scope>NUCLEOTIDE SEQUENCE [LARGE SCALE GENOMIC DNA]</scope>
    <source>
        <strain evidence="2 3">Zn</strain>
    </source>
</reference>
<dbReference type="GO" id="GO:0004174">
    <property type="term" value="F:electron-transferring-flavoprotein dehydrogenase activity"/>
    <property type="evidence" value="ECO:0007669"/>
    <property type="project" value="TreeGrafter"/>
</dbReference>
<dbReference type="PANTHER" id="PTHR43735">
    <property type="entry name" value="APOPTOSIS-INDUCING FACTOR 1"/>
    <property type="match status" value="1"/>
</dbReference>
<dbReference type="STRING" id="913774.A0A0C3CF13"/>
<name>A0A0C3CF13_OIDMZ</name>
<dbReference type="FunCoup" id="A0A0C3CF13">
    <property type="interactions" value="414"/>
</dbReference>
<evidence type="ECO:0000313" key="2">
    <source>
        <dbReference type="EMBL" id="KIM97528.1"/>
    </source>
</evidence>
<dbReference type="PRINTS" id="PR00411">
    <property type="entry name" value="PNDRDTASEI"/>
</dbReference>
<dbReference type="InParanoid" id="A0A0C3CF13"/>
<dbReference type="Gene3D" id="3.50.50.100">
    <property type="match status" value="1"/>
</dbReference>
<dbReference type="EMBL" id="KN832882">
    <property type="protein sequence ID" value="KIM97528.1"/>
    <property type="molecule type" value="Genomic_DNA"/>
</dbReference>
<evidence type="ECO:0000313" key="3">
    <source>
        <dbReference type="Proteomes" id="UP000054321"/>
    </source>
</evidence>
<dbReference type="OrthoDB" id="202203at2759"/>
<dbReference type="PRINTS" id="PR00368">
    <property type="entry name" value="FADPNR"/>
</dbReference>
<organism evidence="2 3">
    <name type="scientific">Oidiodendron maius (strain Zn)</name>
    <dbReference type="NCBI Taxonomy" id="913774"/>
    <lineage>
        <taxon>Eukaryota</taxon>
        <taxon>Fungi</taxon>
        <taxon>Dikarya</taxon>
        <taxon>Ascomycota</taxon>
        <taxon>Pezizomycotina</taxon>
        <taxon>Leotiomycetes</taxon>
        <taxon>Leotiomycetes incertae sedis</taxon>
        <taxon>Myxotrichaceae</taxon>
        <taxon>Oidiodendron</taxon>
    </lineage>
</organism>
<dbReference type="PANTHER" id="PTHR43735:SF25">
    <property type="entry name" value="NAD(P)H DEHYDROGENASE 3"/>
    <property type="match status" value="1"/>
</dbReference>
<dbReference type="Proteomes" id="UP000054321">
    <property type="component" value="Unassembled WGS sequence"/>
</dbReference>
<dbReference type="Pfam" id="PF07992">
    <property type="entry name" value="Pyr_redox_2"/>
    <property type="match status" value="1"/>
</dbReference>
<feature type="domain" description="FAD/NAD(P)-binding" evidence="1">
    <location>
        <begin position="3"/>
        <end position="299"/>
    </location>
</feature>
<accession>A0A0C3CF13</accession>